<comment type="caution">
    <text evidence="1">The sequence shown here is derived from an EMBL/GenBank/DDBJ whole genome shotgun (WGS) entry which is preliminary data.</text>
</comment>
<protein>
    <submittedName>
        <fullName evidence="1">Uncharacterized protein</fullName>
    </submittedName>
</protein>
<proteinExistence type="predicted"/>
<evidence type="ECO:0000313" key="1">
    <source>
        <dbReference type="EMBL" id="EKY03394.1"/>
    </source>
</evidence>
<dbReference type="EMBL" id="AMEQ01000002">
    <property type="protein sequence ID" value="EKY03394.1"/>
    <property type="molecule type" value="Genomic_DNA"/>
</dbReference>
<dbReference type="HOGENOM" id="CLU_3187174_0_0_10"/>
<dbReference type="Proteomes" id="UP000010408">
    <property type="component" value="Unassembled WGS sequence"/>
</dbReference>
<accession>L1NIQ6</accession>
<reference evidence="1 2" key="1">
    <citation type="submission" date="2012-05" db="EMBL/GenBank/DDBJ databases">
        <authorList>
            <person name="Weinstock G."/>
            <person name="Sodergren E."/>
            <person name="Lobos E.A."/>
            <person name="Fulton L."/>
            <person name="Fulton R."/>
            <person name="Courtney L."/>
            <person name="Fronick C."/>
            <person name="O'Laughlin M."/>
            <person name="Godfrey J."/>
            <person name="Wilson R.M."/>
            <person name="Miner T."/>
            <person name="Farmer C."/>
            <person name="Delehaunty K."/>
            <person name="Cordes M."/>
            <person name="Minx P."/>
            <person name="Tomlinson C."/>
            <person name="Chen J."/>
            <person name="Wollam A."/>
            <person name="Pepin K.H."/>
            <person name="Bhonagiri V."/>
            <person name="Zhang X."/>
            <person name="Suruliraj S."/>
            <person name="Warren W."/>
            <person name="Mitreva M."/>
            <person name="Mardis E.R."/>
            <person name="Wilson R.K."/>
        </authorList>
    </citation>
    <scope>NUCLEOTIDE SEQUENCE [LARGE SCALE GENOMIC DNA]</scope>
    <source>
        <strain evidence="1 2">F0037</strain>
    </source>
</reference>
<gene>
    <name evidence="1" type="ORF">HMPREF9134_00060</name>
</gene>
<evidence type="ECO:0000313" key="2">
    <source>
        <dbReference type="Proteomes" id="UP000010408"/>
    </source>
</evidence>
<name>L1NIQ6_9PORP</name>
<dbReference type="AlphaFoldDB" id="L1NIQ6"/>
<organism evidence="1 2">
    <name type="scientific">Porphyromonas catoniae F0037</name>
    <dbReference type="NCBI Taxonomy" id="1127696"/>
    <lineage>
        <taxon>Bacteria</taxon>
        <taxon>Pseudomonadati</taxon>
        <taxon>Bacteroidota</taxon>
        <taxon>Bacteroidia</taxon>
        <taxon>Bacteroidales</taxon>
        <taxon>Porphyromonadaceae</taxon>
        <taxon>Porphyromonas</taxon>
    </lineage>
</organism>
<sequence length="46" mass="4731">MVTLSISFTLSLHCSGAEGQEHTKANSQALRIGESYGSNGSETGCA</sequence>